<dbReference type="RefSeq" id="WP_003776851.1">
    <property type="nucleotide sequence ID" value="NZ_JH992957.1"/>
</dbReference>
<feature type="transmembrane region" description="Helical" evidence="6">
    <location>
        <begin position="21"/>
        <end position="41"/>
    </location>
</feature>
<dbReference type="Proteomes" id="UP000009875">
    <property type="component" value="Unassembled WGS sequence"/>
</dbReference>
<comment type="caution">
    <text evidence="8">The sequence shown here is derived from an EMBL/GenBank/DDBJ whole genome shotgun (WGS) entry which is preliminary data.</text>
</comment>
<evidence type="ECO:0000259" key="7">
    <source>
        <dbReference type="Pfam" id="PF12698"/>
    </source>
</evidence>
<feature type="transmembrane region" description="Helical" evidence="6">
    <location>
        <begin position="221"/>
        <end position="243"/>
    </location>
</feature>
<dbReference type="PANTHER" id="PTHR30294:SF29">
    <property type="entry name" value="MULTIDRUG ABC TRANSPORTER PERMEASE YBHS-RELATED"/>
    <property type="match status" value="1"/>
</dbReference>
<evidence type="ECO:0000313" key="9">
    <source>
        <dbReference type="Proteomes" id="UP000009875"/>
    </source>
</evidence>
<evidence type="ECO:0000256" key="2">
    <source>
        <dbReference type="ARBA" id="ARBA00022475"/>
    </source>
</evidence>
<evidence type="ECO:0000256" key="5">
    <source>
        <dbReference type="ARBA" id="ARBA00023136"/>
    </source>
</evidence>
<dbReference type="OrthoDB" id="3078158at2"/>
<dbReference type="eggNOG" id="COG0842">
    <property type="taxonomic scope" value="Bacteria"/>
</dbReference>
<evidence type="ECO:0000313" key="8">
    <source>
        <dbReference type="EMBL" id="EKU94098.1"/>
    </source>
</evidence>
<dbReference type="EMBL" id="AGXA01000005">
    <property type="protein sequence ID" value="EKU94098.1"/>
    <property type="molecule type" value="Genomic_DNA"/>
</dbReference>
<dbReference type="HOGENOM" id="CLU_039483_0_4_9"/>
<protein>
    <recommendedName>
        <fullName evidence="7">ABC-2 type transporter transmembrane domain-containing protein</fullName>
    </recommendedName>
</protein>
<dbReference type="Pfam" id="PF12698">
    <property type="entry name" value="ABC2_membrane_3"/>
    <property type="match status" value="1"/>
</dbReference>
<feature type="domain" description="ABC-2 type transporter transmembrane" evidence="7">
    <location>
        <begin position="19"/>
        <end position="413"/>
    </location>
</feature>
<name>K9EBP4_9LACT</name>
<evidence type="ECO:0000256" key="4">
    <source>
        <dbReference type="ARBA" id="ARBA00022989"/>
    </source>
</evidence>
<dbReference type="STRING" id="883081.HMPREF9698_00410"/>
<keyword evidence="2" id="KW-1003">Cell membrane</keyword>
<evidence type="ECO:0000256" key="1">
    <source>
        <dbReference type="ARBA" id="ARBA00004651"/>
    </source>
</evidence>
<sequence length="422" mass="46877">MFNLIKKDMLNLARNKSELMELLLMPMILILILGFALGGILSGDQGLESFKVGLVSDSSPKEDLESFQKDLSQAGYPDQAQESLLEAARNNDPQALLADVLSSPDLANLVEIEEFSNKDLANQALEEEEIVSYLYFPENFNLHYLRSIYLGEDSQARLDLQAKNQQSFYSNLFADLTKQVLDEFNLQISLMTASQGQGQTDQNRDQIGAIQSLSVEDPVTAFQYFTLAMGVMFALLIPVSVSLNSFEEKRNHLYDRLTIAGLPWLSYLFSKFFASFFLALGQLAILFTFSTLFFGVFSGKDLTFWLGLASLTLFFALVVASLGALLVSLTIRTKKRTVANSFSLLVFIFALLGGSFFPLDQVSDSLIKIGEWTPNGAALQAYLQALQGFSLQEIFPTMLRLGLVAAGLVLLALTIYPKRRMT</sequence>
<dbReference type="InterPro" id="IPR013525">
    <property type="entry name" value="ABC2_TM"/>
</dbReference>
<feature type="transmembrane region" description="Helical" evidence="6">
    <location>
        <begin position="264"/>
        <end position="297"/>
    </location>
</feature>
<comment type="subcellular location">
    <subcellularLocation>
        <location evidence="1">Cell membrane</location>
        <topology evidence="1">Multi-pass membrane protein</topology>
    </subcellularLocation>
</comment>
<dbReference type="AlphaFoldDB" id="K9EBP4"/>
<evidence type="ECO:0000256" key="3">
    <source>
        <dbReference type="ARBA" id="ARBA00022692"/>
    </source>
</evidence>
<keyword evidence="3 6" id="KW-0812">Transmembrane</keyword>
<gene>
    <name evidence="8" type="ORF">HMPREF9698_00410</name>
</gene>
<dbReference type="GO" id="GO:0140359">
    <property type="term" value="F:ABC-type transporter activity"/>
    <property type="evidence" value="ECO:0007669"/>
    <property type="project" value="InterPro"/>
</dbReference>
<accession>K9EBP4</accession>
<reference evidence="8 9" key="1">
    <citation type="submission" date="2012-09" db="EMBL/GenBank/DDBJ databases">
        <title>The Genome Sequence of Alloiococcus otitis ATCC 51267.</title>
        <authorList>
            <consortium name="The Broad Institute Genome Sequencing Platform"/>
            <person name="Earl A."/>
            <person name="Ward D."/>
            <person name="Feldgarden M."/>
            <person name="Gevers D."/>
            <person name="Huys G."/>
            <person name="Walker B."/>
            <person name="Young S.K."/>
            <person name="Zeng Q."/>
            <person name="Gargeya S."/>
            <person name="Fitzgerald M."/>
            <person name="Haas B."/>
            <person name="Abouelleil A."/>
            <person name="Alvarado L."/>
            <person name="Arachchi H.M."/>
            <person name="Berlin A.M."/>
            <person name="Chapman S.B."/>
            <person name="Goldberg J."/>
            <person name="Griggs A."/>
            <person name="Gujja S."/>
            <person name="Hansen M."/>
            <person name="Howarth C."/>
            <person name="Imamovic A."/>
            <person name="Larimer J."/>
            <person name="McCowen C."/>
            <person name="Montmayeur A."/>
            <person name="Murphy C."/>
            <person name="Neiman D."/>
            <person name="Pearson M."/>
            <person name="Priest M."/>
            <person name="Roberts A."/>
            <person name="Saif S."/>
            <person name="Shea T."/>
            <person name="Sisk P."/>
            <person name="Sykes S."/>
            <person name="Wortman J."/>
            <person name="Nusbaum C."/>
            <person name="Birren B."/>
        </authorList>
    </citation>
    <scope>NUCLEOTIDE SEQUENCE [LARGE SCALE GENOMIC DNA]</scope>
    <source>
        <strain evidence="8 9">ATCC 51267</strain>
    </source>
</reference>
<evidence type="ECO:0000256" key="6">
    <source>
        <dbReference type="SAM" id="Phobius"/>
    </source>
</evidence>
<feature type="transmembrane region" description="Helical" evidence="6">
    <location>
        <begin position="338"/>
        <end position="357"/>
    </location>
</feature>
<proteinExistence type="predicted"/>
<feature type="transmembrane region" description="Helical" evidence="6">
    <location>
        <begin position="398"/>
        <end position="416"/>
    </location>
</feature>
<feature type="transmembrane region" description="Helical" evidence="6">
    <location>
        <begin position="303"/>
        <end position="326"/>
    </location>
</feature>
<keyword evidence="5 6" id="KW-0472">Membrane</keyword>
<dbReference type="PANTHER" id="PTHR30294">
    <property type="entry name" value="MEMBRANE COMPONENT OF ABC TRANSPORTER YHHJ-RELATED"/>
    <property type="match status" value="1"/>
</dbReference>
<organism evidence="8 9">
    <name type="scientific">Alloiococcus otitis ATCC 51267</name>
    <dbReference type="NCBI Taxonomy" id="883081"/>
    <lineage>
        <taxon>Bacteria</taxon>
        <taxon>Bacillati</taxon>
        <taxon>Bacillota</taxon>
        <taxon>Bacilli</taxon>
        <taxon>Lactobacillales</taxon>
        <taxon>Carnobacteriaceae</taxon>
        <taxon>Alloiococcus</taxon>
    </lineage>
</organism>
<dbReference type="GO" id="GO:0005886">
    <property type="term" value="C:plasma membrane"/>
    <property type="evidence" value="ECO:0007669"/>
    <property type="project" value="UniProtKB-SubCell"/>
</dbReference>
<keyword evidence="4 6" id="KW-1133">Transmembrane helix</keyword>
<keyword evidence="9" id="KW-1185">Reference proteome</keyword>
<dbReference type="InterPro" id="IPR051449">
    <property type="entry name" value="ABC-2_transporter_component"/>
</dbReference>